<evidence type="ECO:0000313" key="5">
    <source>
        <dbReference type="Proteomes" id="UP000828390"/>
    </source>
</evidence>
<keyword evidence="2" id="KW-0768">Sushi</keyword>
<reference evidence="4" key="1">
    <citation type="journal article" date="2019" name="bioRxiv">
        <title>The Genome of the Zebra Mussel, Dreissena polymorpha: A Resource for Invasive Species Research.</title>
        <authorList>
            <person name="McCartney M.A."/>
            <person name="Auch B."/>
            <person name="Kono T."/>
            <person name="Mallez S."/>
            <person name="Zhang Y."/>
            <person name="Obille A."/>
            <person name="Becker A."/>
            <person name="Abrahante J.E."/>
            <person name="Garbe J."/>
            <person name="Badalamenti J.P."/>
            <person name="Herman A."/>
            <person name="Mangelson H."/>
            <person name="Liachko I."/>
            <person name="Sullivan S."/>
            <person name="Sone E.D."/>
            <person name="Koren S."/>
            <person name="Silverstein K.A.T."/>
            <person name="Beckman K.B."/>
            <person name="Gohl D.M."/>
        </authorList>
    </citation>
    <scope>NUCLEOTIDE SEQUENCE</scope>
    <source>
        <strain evidence="4">Duluth1</strain>
        <tissue evidence="4">Whole animal</tissue>
    </source>
</reference>
<sequence>MTYQGTNIGHTSTYTCLSGYQHSCGDLYRTCTGSGAWSGSTPVCGSERLAWHNDILLKRLRNLTDIIINFLNVRSMAASRN</sequence>
<proteinExistence type="predicted"/>
<organism evidence="4 5">
    <name type="scientific">Dreissena polymorpha</name>
    <name type="common">Zebra mussel</name>
    <name type="synonym">Mytilus polymorpha</name>
    <dbReference type="NCBI Taxonomy" id="45954"/>
    <lineage>
        <taxon>Eukaryota</taxon>
        <taxon>Metazoa</taxon>
        <taxon>Spiralia</taxon>
        <taxon>Lophotrochozoa</taxon>
        <taxon>Mollusca</taxon>
        <taxon>Bivalvia</taxon>
        <taxon>Autobranchia</taxon>
        <taxon>Heteroconchia</taxon>
        <taxon>Euheterodonta</taxon>
        <taxon>Imparidentia</taxon>
        <taxon>Neoheterodontei</taxon>
        <taxon>Myida</taxon>
        <taxon>Dreissenoidea</taxon>
        <taxon>Dreissenidae</taxon>
        <taxon>Dreissena</taxon>
    </lineage>
</organism>
<comment type="caution">
    <text evidence="4">The sequence shown here is derived from an EMBL/GenBank/DDBJ whole genome shotgun (WGS) entry which is preliminary data.</text>
</comment>
<dbReference type="Pfam" id="PF00084">
    <property type="entry name" value="Sushi"/>
    <property type="match status" value="1"/>
</dbReference>
<evidence type="ECO:0000256" key="2">
    <source>
        <dbReference type="PROSITE-ProRule" id="PRU00302"/>
    </source>
</evidence>
<keyword evidence="1" id="KW-1015">Disulfide bond</keyword>
<feature type="domain" description="Sushi" evidence="3">
    <location>
        <begin position="1"/>
        <end position="46"/>
    </location>
</feature>
<dbReference type="CDD" id="cd00033">
    <property type="entry name" value="CCP"/>
    <property type="match status" value="1"/>
</dbReference>
<dbReference type="PROSITE" id="PS50923">
    <property type="entry name" value="SUSHI"/>
    <property type="match status" value="1"/>
</dbReference>
<evidence type="ECO:0000313" key="4">
    <source>
        <dbReference type="EMBL" id="KAH3814506.1"/>
    </source>
</evidence>
<dbReference type="AlphaFoldDB" id="A0A9D4JJ93"/>
<accession>A0A9D4JJ93</accession>
<dbReference type="InterPro" id="IPR035976">
    <property type="entry name" value="Sushi/SCR/CCP_sf"/>
</dbReference>
<dbReference type="Gene3D" id="2.10.70.10">
    <property type="entry name" value="Complement Module, domain 1"/>
    <property type="match status" value="1"/>
</dbReference>
<keyword evidence="5" id="KW-1185">Reference proteome</keyword>
<name>A0A9D4JJ93_DREPO</name>
<dbReference type="EMBL" id="JAIWYP010000006">
    <property type="protein sequence ID" value="KAH3814506.1"/>
    <property type="molecule type" value="Genomic_DNA"/>
</dbReference>
<reference evidence="4" key="2">
    <citation type="submission" date="2020-11" db="EMBL/GenBank/DDBJ databases">
        <authorList>
            <person name="McCartney M.A."/>
            <person name="Auch B."/>
            <person name="Kono T."/>
            <person name="Mallez S."/>
            <person name="Becker A."/>
            <person name="Gohl D.M."/>
            <person name="Silverstein K.A.T."/>
            <person name="Koren S."/>
            <person name="Bechman K.B."/>
            <person name="Herman A."/>
            <person name="Abrahante J.E."/>
            <person name="Garbe J."/>
        </authorList>
    </citation>
    <scope>NUCLEOTIDE SEQUENCE</scope>
    <source>
        <strain evidence="4">Duluth1</strain>
        <tissue evidence="4">Whole animal</tissue>
    </source>
</reference>
<dbReference type="SUPFAM" id="SSF57535">
    <property type="entry name" value="Complement control module/SCR domain"/>
    <property type="match status" value="1"/>
</dbReference>
<evidence type="ECO:0000256" key="1">
    <source>
        <dbReference type="ARBA" id="ARBA00023157"/>
    </source>
</evidence>
<dbReference type="InterPro" id="IPR000436">
    <property type="entry name" value="Sushi_SCR_CCP_dom"/>
</dbReference>
<gene>
    <name evidence="4" type="ORF">DPMN_143008</name>
</gene>
<dbReference type="Proteomes" id="UP000828390">
    <property type="component" value="Unassembled WGS sequence"/>
</dbReference>
<evidence type="ECO:0000259" key="3">
    <source>
        <dbReference type="PROSITE" id="PS50923"/>
    </source>
</evidence>
<comment type="caution">
    <text evidence="2">Lacks conserved residue(s) required for the propagation of feature annotation.</text>
</comment>
<protein>
    <recommendedName>
        <fullName evidence="3">Sushi domain-containing protein</fullName>
    </recommendedName>
</protein>